<name>A0A6M3KCV3_9ZZZZ</name>
<evidence type="ECO:0000313" key="2">
    <source>
        <dbReference type="EMBL" id="QJA79749.1"/>
    </source>
</evidence>
<evidence type="ECO:0000313" key="1">
    <source>
        <dbReference type="EMBL" id="QJA59457.1"/>
    </source>
</evidence>
<accession>A0A6M3KCV3</accession>
<protein>
    <submittedName>
        <fullName evidence="2">Uncharacterized protein</fullName>
    </submittedName>
</protein>
<reference evidence="2" key="1">
    <citation type="submission" date="2020-03" db="EMBL/GenBank/DDBJ databases">
        <title>The deep terrestrial virosphere.</title>
        <authorList>
            <person name="Holmfeldt K."/>
            <person name="Nilsson E."/>
            <person name="Simone D."/>
            <person name="Lopez-Fernandez M."/>
            <person name="Wu X."/>
            <person name="de Brujin I."/>
            <person name="Lundin D."/>
            <person name="Andersson A."/>
            <person name="Bertilsson S."/>
            <person name="Dopson M."/>
        </authorList>
    </citation>
    <scope>NUCLEOTIDE SEQUENCE</scope>
    <source>
        <strain evidence="2">MM415A00834</strain>
        <strain evidence="1">MM415B01291</strain>
    </source>
</reference>
<gene>
    <name evidence="2" type="ORF">MM415A00834_0007</name>
    <name evidence="1" type="ORF">MM415B01291_0007</name>
</gene>
<dbReference type="EMBL" id="MT141370">
    <property type="protein sequence ID" value="QJA59457.1"/>
    <property type="molecule type" value="Genomic_DNA"/>
</dbReference>
<sequence length="232" mass="24455">MASDTSFGVVRQFEDFLLTVVADAPEIDILAVTDTGSTEIRANAADGRIEVSTGTSDDDDQAAVGFNLNWTAGAAPLKMEARIILSALTDNKYFVGFGDSLPSTDESMFDATTDAVTIGTQSDGIGILFDNDATTNNLWCVAAATDVVTVSQSLSSKYNPVAEVPITLGCSLSTDRKSAAFYVNGEEVYRIDSATVLVAAVDLCPQVVNYEQGTALDIDVDYLFASKGRASA</sequence>
<organism evidence="2">
    <name type="scientific">viral metagenome</name>
    <dbReference type="NCBI Taxonomy" id="1070528"/>
    <lineage>
        <taxon>unclassified sequences</taxon>
        <taxon>metagenomes</taxon>
        <taxon>organismal metagenomes</taxon>
    </lineage>
</organism>
<dbReference type="AlphaFoldDB" id="A0A6M3KCV3"/>
<proteinExistence type="predicted"/>
<dbReference type="EMBL" id="MT142393">
    <property type="protein sequence ID" value="QJA79749.1"/>
    <property type="molecule type" value="Genomic_DNA"/>
</dbReference>